<evidence type="ECO:0000256" key="1">
    <source>
        <dbReference type="ARBA" id="ARBA00005361"/>
    </source>
</evidence>
<dbReference type="GO" id="GO:0045505">
    <property type="term" value="F:dynein intermediate chain binding"/>
    <property type="evidence" value="ECO:0007669"/>
    <property type="project" value="TreeGrafter"/>
</dbReference>
<evidence type="ECO:0000313" key="2">
    <source>
        <dbReference type="Proteomes" id="UP000887566"/>
    </source>
</evidence>
<dbReference type="InterPro" id="IPR038586">
    <property type="entry name" value="Tctex-1-like_sf"/>
</dbReference>
<dbReference type="FunFam" id="3.30.1140.40:FF:000003">
    <property type="entry name" value="tctex1 domain-containing protein 2"/>
    <property type="match status" value="1"/>
</dbReference>
<dbReference type="InterPro" id="IPR005334">
    <property type="entry name" value="Tctex-1-like"/>
</dbReference>
<dbReference type="Gene3D" id="3.30.1140.40">
    <property type="entry name" value="Tctex-1"/>
    <property type="match status" value="1"/>
</dbReference>
<dbReference type="GO" id="GO:0005868">
    <property type="term" value="C:cytoplasmic dynein complex"/>
    <property type="evidence" value="ECO:0007669"/>
    <property type="project" value="TreeGrafter"/>
</dbReference>
<dbReference type="WBParaSite" id="PSAMB.scaffold1006size37331.g10342.t1">
    <property type="protein sequence ID" value="PSAMB.scaffold1006size37331.g10342.t1"/>
    <property type="gene ID" value="PSAMB.scaffold1006size37331.g10342"/>
</dbReference>
<dbReference type="PANTHER" id="PTHR21255">
    <property type="entry name" value="T-COMPLEX-ASSOCIATED-TESTIS-EXPRESSED 1/ DYNEIN LIGHT CHAIN"/>
    <property type="match status" value="1"/>
</dbReference>
<dbReference type="PANTHER" id="PTHR21255:SF7">
    <property type="entry name" value="DYNEIN LIGHT CHAIN TCTEX-TYPE PROTEIN 2B"/>
    <property type="match status" value="1"/>
</dbReference>
<comment type="similarity">
    <text evidence="1">Belongs to the dynein light chain Tctex-type family.</text>
</comment>
<keyword evidence="2" id="KW-1185">Reference proteome</keyword>
<evidence type="ECO:0000313" key="3">
    <source>
        <dbReference type="WBParaSite" id="PSAMB.scaffold1006size37331.g10342.t1"/>
    </source>
</evidence>
<accession>A0A914UGM2</accession>
<dbReference type="Pfam" id="PF03645">
    <property type="entry name" value="Tctex-1"/>
    <property type="match status" value="1"/>
</dbReference>
<organism evidence="2 3">
    <name type="scientific">Plectus sambesii</name>
    <dbReference type="NCBI Taxonomy" id="2011161"/>
    <lineage>
        <taxon>Eukaryota</taxon>
        <taxon>Metazoa</taxon>
        <taxon>Ecdysozoa</taxon>
        <taxon>Nematoda</taxon>
        <taxon>Chromadorea</taxon>
        <taxon>Plectida</taxon>
        <taxon>Plectina</taxon>
        <taxon>Plectoidea</taxon>
        <taxon>Plectidae</taxon>
        <taxon>Plectus</taxon>
    </lineage>
</organism>
<dbReference type="AlphaFoldDB" id="A0A914UGM2"/>
<name>A0A914UGM2_9BILA</name>
<sequence>MERAQSAESTGYVIRPNFQKKFRPSVIQGCLHEVLVEQLSDKEYDSKTVHQLTTTVADAVRARMKSQELDRYKFIVQVVIGEQRGEGTKMCARCYWDADTDNFAHDLFINSSLFCVATVFGVFHY</sequence>
<dbReference type="GO" id="GO:0007018">
    <property type="term" value="P:microtubule-based movement"/>
    <property type="evidence" value="ECO:0007669"/>
    <property type="project" value="TreeGrafter"/>
</dbReference>
<dbReference type="CDD" id="cd21459">
    <property type="entry name" value="DLC-like_TCTEX1D2"/>
    <property type="match status" value="1"/>
</dbReference>
<dbReference type="GO" id="GO:0005737">
    <property type="term" value="C:cytoplasm"/>
    <property type="evidence" value="ECO:0007669"/>
    <property type="project" value="TreeGrafter"/>
</dbReference>
<proteinExistence type="inferred from homology"/>
<protein>
    <submittedName>
        <fullName evidence="3">Tctex1 domain containing 2</fullName>
    </submittedName>
</protein>
<reference evidence="3" key="1">
    <citation type="submission" date="2022-11" db="UniProtKB">
        <authorList>
            <consortium name="WormBaseParasite"/>
        </authorList>
    </citation>
    <scope>IDENTIFICATION</scope>
</reference>
<dbReference type="Proteomes" id="UP000887566">
    <property type="component" value="Unplaced"/>
</dbReference>